<comment type="caution">
    <text evidence="3">The sequence shown here is derived from an EMBL/GenBank/DDBJ whole genome shotgun (WGS) entry which is preliminary data.</text>
</comment>
<accession>A0A5J4Z114</accession>
<evidence type="ECO:0000256" key="1">
    <source>
        <dbReference type="SAM" id="MobiDB-lite"/>
    </source>
</evidence>
<name>A0A5J4Z114_PORPP</name>
<evidence type="ECO:0000313" key="3">
    <source>
        <dbReference type="EMBL" id="KAA8497579.1"/>
    </source>
</evidence>
<reference evidence="4" key="1">
    <citation type="journal article" date="2019" name="Nat. Commun.">
        <title>Expansion of phycobilisome linker gene families in mesophilic red algae.</title>
        <authorList>
            <person name="Lee J."/>
            <person name="Kim D."/>
            <person name="Bhattacharya D."/>
            <person name="Yoon H.S."/>
        </authorList>
    </citation>
    <scope>NUCLEOTIDE SEQUENCE [LARGE SCALE GENOMIC DNA]</scope>
    <source>
        <strain evidence="4">CCMP 1328</strain>
    </source>
</reference>
<organism evidence="3 4">
    <name type="scientific">Porphyridium purpureum</name>
    <name type="common">Red alga</name>
    <name type="synonym">Porphyridium cruentum</name>
    <dbReference type="NCBI Taxonomy" id="35688"/>
    <lineage>
        <taxon>Eukaryota</taxon>
        <taxon>Rhodophyta</taxon>
        <taxon>Bangiophyceae</taxon>
        <taxon>Porphyridiales</taxon>
        <taxon>Porphyridiaceae</taxon>
        <taxon>Porphyridium</taxon>
    </lineage>
</organism>
<protein>
    <submittedName>
        <fullName evidence="3">Uncharacterized protein</fullName>
    </submittedName>
</protein>
<proteinExistence type="predicted"/>
<dbReference type="AlphaFoldDB" id="A0A5J4Z114"/>
<dbReference type="Proteomes" id="UP000324585">
    <property type="component" value="Unassembled WGS sequence"/>
</dbReference>
<evidence type="ECO:0000256" key="2">
    <source>
        <dbReference type="SAM" id="Phobius"/>
    </source>
</evidence>
<sequence length="88" mass="9927">MENATDVTDSHGHRSAQARVKQSLEGPNTWVQSNIANLRITSASAFGRMIGEQLLLLPSPLLLLLLLLLVQLLVLVLLWLLVWLWFRL</sequence>
<dbReference type="EMBL" id="VRMN01000001">
    <property type="protein sequence ID" value="KAA8497579.1"/>
    <property type="molecule type" value="Genomic_DNA"/>
</dbReference>
<evidence type="ECO:0000313" key="4">
    <source>
        <dbReference type="Proteomes" id="UP000324585"/>
    </source>
</evidence>
<keyword evidence="2" id="KW-0812">Transmembrane</keyword>
<keyword evidence="4" id="KW-1185">Reference proteome</keyword>
<feature type="region of interest" description="Disordered" evidence="1">
    <location>
        <begin position="1"/>
        <end position="24"/>
    </location>
</feature>
<keyword evidence="2" id="KW-1133">Transmembrane helix</keyword>
<keyword evidence="2" id="KW-0472">Membrane</keyword>
<gene>
    <name evidence="3" type="ORF">FVE85_5164</name>
</gene>
<feature type="transmembrane region" description="Helical" evidence="2">
    <location>
        <begin position="61"/>
        <end position="86"/>
    </location>
</feature>